<feature type="region of interest" description="Disordered" evidence="1">
    <location>
        <begin position="183"/>
        <end position="204"/>
    </location>
</feature>
<dbReference type="OrthoDB" id="110628at2759"/>
<evidence type="ECO:0000256" key="1">
    <source>
        <dbReference type="SAM" id="MobiDB-lite"/>
    </source>
</evidence>
<proteinExistence type="predicted"/>
<dbReference type="GeneID" id="20820539"/>
<dbReference type="VEuPathDB" id="FungiDB:H257_18543"/>
<sequence length="323" mass="36599">MEQNSNSQHNPAQTADDSLDVLYEEPGAYAGTTRKSFGCSDDITLLTAVNDAKPCDLKANRRFKVDKDGQGCTTRFDKLAKAYKERSLVSIRRSGTDEEFKECEQLLEDILSQVNDFVEKKDALASFLAAKKDGIKSSGVMMRKLAIVVDFSQHITTAVDNVTGEDPSLKMVTSFLKDRFEQEDMRDEKRARREDESDRKHHLKRADLEHTKTTFAVAFWNKHGDTPLRDIVNVDKTTVYYTYPRVARTKLPILFIVCGTPGGPIETDELPTYPAGQVYAIQDIVWIDENVWVYFLQELLKFKLIGPSVLLGLVVGHAELKYY</sequence>
<evidence type="ECO:0008006" key="3">
    <source>
        <dbReference type="Google" id="ProtNLM"/>
    </source>
</evidence>
<reference evidence="2" key="1">
    <citation type="submission" date="2013-12" db="EMBL/GenBank/DDBJ databases">
        <title>The Genome Sequence of Aphanomyces astaci APO3.</title>
        <authorList>
            <consortium name="The Broad Institute Genomics Platform"/>
            <person name="Russ C."/>
            <person name="Tyler B."/>
            <person name="van West P."/>
            <person name="Dieguez-Uribeondo J."/>
            <person name="Young S.K."/>
            <person name="Zeng Q."/>
            <person name="Gargeya S."/>
            <person name="Fitzgerald M."/>
            <person name="Abouelleil A."/>
            <person name="Alvarado L."/>
            <person name="Chapman S.B."/>
            <person name="Gainer-Dewar J."/>
            <person name="Goldberg J."/>
            <person name="Griggs A."/>
            <person name="Gujja S."/>
            <person name="Hansen M."/>
            <person name="Howarth C."/>
            <person name="Imamovic A."/>
            <person name="Ireland A."/>
            <person name="Larimer J."/>
            <person name="McCowan C."/>
            <person name="Murphy C."/>
            <person name="Pearson M."/>
            <person name="Poon T.W."/>
            <person name="Priest M."/>
            <person name="Roberts A."/>
            <person name="Saif S."/>
            <person name="Shea T."/>
            <person name="Sykes S."/>
            <person name="Wortman J."/>
            <person name="Nusbaum C."/>
            <person name="Birren B."/>
        </authorList>
    </citation>
    <scope>NUCLEOTIDE SEQUENCE [LARGE SCALE GENOMIC DNA]</scope>
    <source>
        <strain evidence="2">APO3</strain>
    </source>
</reference>
<protein>
    <recommendedName>
        <fullName evidence="3">DDE-1 domain-containing protein</fullName>
    </recommendedName>
</protein>
<dbReference type="RefSeq" id="XP_009845933.1">
    <property type="nucleotide sequence ID" value="XM_009847631.1"/>
</dbReference>
<evidence type="ECO:0000313" key="2">
    <source>
        <dbReference type="EMBL" id="ETV64577.1"/>
    </source>
</evidence>
<accession>W4FAV5</accession>
<dbReference type="AlphaFoldDB" id="W4FAV5"/>
<gene>
    <name evidence="2" type="ORF">H257_18543</name>
</gene>
<organism evidence="2">
    <name type="scientific">Aphanomyces astaci</name>
    <name type="common">Crayfish plague agent</name>
    <dbReference type="NCBI Taxonomy" id="112090"/>
    <lineage>
        <taxon>Eukaryota</taxon>
        <taxon>Sar</taxon>
        <taxon>Stramenopiles</taxon>
        <taxon>Oomycota</taxon>
        <taxon>Saprolegniomycetes</taxon>
        <taxon>Saprolegniales</taxon>
        <taxon>Verrucalvaceae</taxon>
        <taxon>Aphanomyces</taxon>
    </lineage>
</organism>
<name>W4FAV5_APHAT</name>
<dbReference type="EMBL" id="KI913288">
    <property type="protein sequence ID" value="ETV64577.1"/>
    <property type="molecule type" value="Genomic_DNA"/>
</dbReference>